<keyword evidence="1" id="KW-0489">Methyltransferase</keyword>
<sequence length="421" mass="45479">MGESIGTDVELTLTGIAHGGFAVGRLDGRVIFVSDAIPGETVTARVTDDSKASFWRADAIAVGSPSPHRVPHVWAEAGIDRPIHARVGGADFGHIALAHQRELKRDVLKDALARFGKLDDAEIGLLLDRVQSLPGDDERNGLGWRTRVRLHVNEQGQVGPRARRSHDIIVVTSLPLATEGINRIAPLSDNYGMVGSVDVLSPSIGDPRLIVGEQKPTVIRERVGDREFRVDDNGFWQVHREAATTLTAEVRAAIDPDFFDATALNLDLYGGVGLFAVALADLGGPSTRVTSVESDDRATEHAGENLSEWVGAFAETGTVEKWLRALDQRATPGERSRLAAGTVVLDPPRSGAGREVMAALGRLAPAQIIYVACDPVALSRDIAFAREHGYHPTRLRALDLFPHTHHVETIVTFVKDAHQRG</sequence>
<evidence type="ECO:0000259" key="4">
    <source>
        <dbReference type="PROSITE" id="PS50926"/>
    </source>
</evidence>
<keyword evidence="3" id="KW-0949">S-adenosyl-L-methionine</keyword>
<dbReference type="PROSITE" id="PS01231">
    <property type="entry name" value="TRMA_2"/>
    <property type="match status" value="1"/>
</dbReference>
<dbReference type="InterPro" id="IPR029063">
    <property type="entry name" value="SAM-dependent_MTases_sf"/>
</dbReference>
<dbReference type="Pfam" id="PF01938">
    <property type="entry name" value="TRAM"/>
    <property type="match status" value="1"/>
</dbReference>
<evidence type="ECO:0000256" key="1">
    <source>
        <dbReference type="ARBA" id="ARBA00022603"/>
    </source>
</evidence>
<dbReference type="PANTHER" id="PTHR11061">
    <property type="entry name" value="RNA M5U METHYLTRANSFERASE"/>
    <property type="match status" value="1"/>
</dbReference>
<protein>
    <submittedName>
        <fullName evidence="5">Unannotated protein</fullName>
    </submittedName>
</protein>
<dbReference type="SUPFAM" id="SSF50249">
    <property type="entry name" value="Nucleic acid-binding proteins"/>
    <property type="match status" value="1"/>
</dbReference>
<dbReference type="InterPro" id="IPR030391">
    <property type="entry name" value="MeTrfase_TrmA_CS"/>
</dbReference>
<keyword evidence="2" id="KW-0808">Transferase</keyword>
<name>A0A6J6JAS0_9ZZZZ</name>
<accession>A0A6J6JAS0</accession>
<dbReference type="Gene3D" id="2.40.50.1070">
    <property type="match status" value="1"/>
</dbReference>
<gene>
    <name evidence="5" type="ORF">UFOPK1961_00958</name>
</gene>
<reference evidence="5" key="1">
    <citation type="submission" date="2020-05" db="EMBL/GenBank/DDBJ databases">
        <authorList>
            <person name="Chiriac C."/>
            <person name="Salcher M."/>
            <person name="Ghai R."/>
            <person name="Kavagutti S V."/>
        </authorList>
    </citation>
    <scope>NUCLEOTIDE SEQUENCE</scope>
</reference>
<dbReference type="InterPro" id="IPR012340">
    <property type="entry name" value="NA-bd_OB-fold"/>
</dbReference>
<evidence type="ECO:0000256" key="3">
    <source>
        <dbReference type="ARBA" id="ARBA00022691"/>
    </source>
</evidence>
<dbReference type="EMBL" id="CAEZVJ010000120">
    <property type="protein sequence ID" value="CAB4634187.1"/>
    <property type="molecule type" value="Genomic_DNA"/>
</dbReference>
<dbReference type="Gene3D" id="2.40.50.140">
    <property type="entry name" value="Nucleic acid-binding proteins"/>
    <property type="match status" value="1"/>
</dbReference>
<dbReference type="SUPFAM" id="SSF53335">
    <property type="entry name" value="S-adenosyl-L-methionine-dependent methyltransferases"/>
    <property type="match status" value="1"/>
</dbReference>
<dbReference type="InterPro" id="IPR002792">
    <property type="entry name" value="TRAM_dom"/>
</dbReference>
<dbReference type="GO" id="GO:0070475">
    <property type="term" value="P:rRNA base methylation"/>
    <property type="evidence" value="ECO:0007669"/>
    <property type="project" value="TreeGrafter"/>
</dbReference>
<organism evidence="5">
    <name type="scientific">freshwater metagenome</name>
    <dbReference type="NCBI Taxonomy" id="449393"/>
    <lineage>
        <taxon>unclassified sequences</taxon>
        <taxon>metagenomes</taxon>
        <taxon>ecological metagenomes</taxon>
    </lineage>
</organism>
<feature type="domain" description="TRAM" evidence="4">
    <location>
        <begin position="1"/>
        <end position="61"/>
    </location>
</feature>
<evidence type="ECO:0000313" key="5">
    <source>
        <dbReference type="EMBL" id="CAB4634187.1"/>
    </source>
</evidence>
<dbReference type="PROSITE" id="PS50926">
    <property type="entry name" value="TRAM"/>
    <property type="match status" value="1"/>
</dbReference>
<evidence type="ECO:0000256" key="2">
    <source>
        <dbReference type="ARBA" id="ARBA00022679"/>
    </source>
</evidence>
<dbReference type="PANTHER" id="PTHR11061:SF30">
    <property type="entry name" value="TRNA (URACIL(54)-C(5))-METHYLTRANSFERASE"/>
    <property type="match status" value="1"/>
</dbReference>
<dbReference type="PROSITE" id="PS51687">
    <property type="entry name" value="SAM_MT_RNA_M5U"/>
    <property type="match status" value="1"/>
</dbReference>
<proteinExistence type="predicted"/>
<dbReference type="Gene3D" id="3.40.50.150">
    <property type="entry name" value="Vaccinia Virus protein VP39"/>
    <property type="match status" value="2"/>
</dbReference>
<dbReference type="GO" id="GO:0070041">
    <property type="term" value="F:rRNA (uridine-C5-)-methyltransferase activity"/>
    <property type="evidence" value="ECO:0007669"/>
    <property type="project" value="TreeGrafter"/>
</dbReference>
<dbReference type="AlphaFoldDB" id="A0A6J6JAS0"/>
<dbReference type="Pfam" id="PF05958">
    <property type="entry name" value="tRNA_U5-meth_tr"/>
    <property type="match status" value="1"/>
</dbReference>
<dbReference type="InterPro" id="IPR010280">
    <property type="entry name" value="U5_MeTrfase_fam"/>
</dbReference>